<evidence type="ECO:0000256" key="8">
    <source>
        <dbReference type="ARBA" id="ARBA00022734"/>
    </source>
</evidence>
<keyword evidence="4 20" id="KW-0723">Serine/threonine-protein kinase</keyword>
<feature type="binding site" evidence="19">
    <location>
        <position position="75"/>
    </location>
    <ligand>
        <name>ATP</name>
        <dbReference type="ChEBI" id="CHEBI:30616"/>
    </ligand>
</feature>
<dbReference type="GO" id="GO:0005524">
    <property type="term" value="F:ATP binding"/>
    <property type="evidence" value="ECO:0007669"/>
    <property type="project" value="UniProtKB-UniRule"/>
</dbReference>
<dbReference type="InterPro" id="IPR017441">
    <property type="entry name" value="Protein_kinase_ATP_BS"/>
</dbReference>
<keyword evidence="23" id="KW-1185">Reference proteome</keyword>
<evidence type="ECO:0000259" key="21">
    <source>
        <dbReference type="PROSITE" id="PS50011"/>
    </source>
</evidence>
<dbReference type="Gene3D" id="3.30.200.20">
    <property type="entry name" value="Phosphorylase Kinase, domain 1"/>
    <property type="match status" value="1"/>
</dbReference>
<evidence type="ECO:0000256" key="18">
    <source>
        <dbReference type="ARBA" id="ARBA00048679"/>
    </source>
</evidence>
<dbReference type="InterPro" id="IPR000719">
    <property type="entry name" value="Prot_kinase_dom"/>
</dbReference>
<reference evidence="22" key="2">
    <citation type="submission" date="2021-01" db="UniProtKB">
        <authorList>
            <consortium name="EnsemblPlants"/>
        </authorList>
    </citation>
    <scope>IDENTIFICATION</scope>
</reference>
<evidence type="ECO:0000256" key="17">
    <source>
        <dbReference type="ARBA" id="ARBA00047899"/>
    </source>
</evidence>
<comment type="catalytic activity">
    <reaction evidence="18">
        <text>L-seryl-[protein] + ATP = O-phospho-L-seryl-[protein] + ADP + H(+)</text>
        <dbReference type="Rhea" id="RHEA:17989"/>
        <dbReference type="Rhea" id="RHEA-COMP:9863"/>
        <dbReference type="Rhea" id="RHEA-COMP:11604"/>
        <dbReference type="ChEBI" id="CHEBI:15378"/>
        <dbReference type="ChEBI" id="CHEBI:29999"/>
        <dbReference type="ChEBI" id="CHEBI:30616"/>
        <dbReference type="ChEBI" id="CHEBI:83421"/>
        <dbReference type="ChEBI" id="CHEBI:456216"/>
        <dbReference type="EC" id="2.7.11.1"/>
    </reaction>
</comment>
<dbReference type="Pfam" id="PF07714">
    <property type="entry name" value="PK_Tyr_Ser-Thr"/>
    <property type="match status" value="1"/>
</dbReference>
<keyword evidence="14" id="KW-1015">Disulfide bond</keyword>
<evidence type="ECO:0000256" key="19">
    <source>
        <dbReference type="PROSITE-ProRule" id="PRU10141"/>
    </source>
</evidence>
<feature type="domain" description="Protein kinase" evidence="21">
    <location>
        <begin position="47"/>
        <end position="324"/>
    </location>
</feature>
<evidence type="ECO:0000256" key="14">
    <source>
        <dbReference type="ARBA" id="ARBA00023157"/>
    </source>
</evidence>
<evidence type="ECO:0000256" key="1">
    <source>
        <dbReference type="ARBA" id="ARBA00004251"/>
    </source>
</evidence>
<comment type="catalytic activity">
    <reaction evidence="17">
        <text>L-threonyl-[protein] + ATP = O-phospho-L-threonyl-[protein] + ADP + H(+)</text>
        <dbReference type="Rhea" id="RHEA:46608"/>
        <dbReference type="Rhea" id="RHEA-COMP:11060"/>
        <dbReference type="Rhea" id="RHEA-COMP:11605"/>
        <dbReference type="ChEBI" id="CHEBI:15378"/>
        <dbReference type="ChEBI" id="CHEBI:30013"/>
        <dbReference type="ChEBI" id="CHEBI:30616"/>
        <dbReference type="ChEBI" id="CHEBI:61977"/>
        <dbReference type="ChEBI" id="CHEBI:456216"/>
        <dbReference type="EC" id="2.7.11.1"/>
    </reaction>
</comment>
<comment type="similarity">
    <text evidence="20">Belongs to the protein kinase superfamily.</text>
</comment>
<dbReference type="GO" id="GO:0004674">
    <property type="term" value="F:protein serine/threonine kinase activity"/>
    <property type="evidence" value="ECO:0007669"/>
    <property type="project" value="UniProtKB-KW"/>
</dbReference>
<evidence type="ECO:0000313" key="22">
    <source>
        <dbReference type="EnsemblPlants" id="QL05p022647:mrna"/>
    </source>
</evidence>
<dbReference type="InterPro" id="IPR011009">
    <property type="entry name" value="Kinase-like_dom_sf"/>
</dbReference>
<dbReference type="GO" id="GO:0005886">
    <property type="term" value="C:plasma membrane"/>
    <property type="evidence" value="ECO:0007669"/>
    <property type="project" value="UniProtKB-SubCell"/>
</dbReference>
<evidence type="ECO:0000256" key="20">
    <source>
        <dbReference type="RuleBase" id="RU000304"/>
    </source>
</evidence>
<dbReference type="EC" id="2.7.11.1" evidence="2"/>
<dbReference type="SMART" id="SM00220">
    <property type="entry name" value="S_TKc"/>
    <property type="match status" value="1"/>
</dbReference>
<evidence type="ECO:0000256" key="5">
    <source>
        <dbReference type="ARBA" id="ARBA00022679"/>
    </source>
</evidence>
<proteinExistence type="inferred from homology"/>
<dbReference type="Gene3D" id="1.10.510.10">
    <property type="entry name" value="Transferase(Phosphotransferase) domain 1"/>
    <property type="match status" value="1"/>
</dbReference>
<dbReference type="EMBL" id="LRBV02000005">
    <property type="status" value="NOT_ANNOTATED_CDS"/>
    <property type="molecule type" value="Genomic_DNA"/>
</dbReference>
<keyword evidence="6" id="KW-0812">Transmembrane</keyword>
<evidence type="ECO:0000256" key="7">
    <source>
        <dbReference type="ARBA" id="ARBA00022729"/>
    </source>
</evidence>
<keyword evidence="5" id="KW-0808">Transferase</keyword>
<dbReference type="Gramene" id="QL05p022647:mrna">
    <property type="protein sequence ID" value="QL05p022647:mrna"/>
    <property type="gene ID" value="QL05p022647"/>
</dbReference>
<evidence type="ECO:0000313" key="23">
    <source>
        <dbReference type="Proteomes" id="UP000594261"/>
    </source>
</evidence>
<organism evidence="22 23">
    <name type="scientific">Quercus lobata</name>
    <name type="common">Valley oak</name>
    <dbReference type="NCBI Taxonomy" id="97700"/>
    <lineage>
        <taxon>Eukaryota</taxon>
        <taxon>Viridiplantae</taxon>
        <taxon>Streptophyta</taxon>
        <taxon>Embryophyta</taxon>
        <taxon>Tracheophyta</taxon>
        <taxon>Spermatophyta</taxon>
        <taxon>Magnoliopsida</taxon>
        <taxon>eudicotyledons</taxon>
        <taxon>Gunneridae</taxon>
        <taxon>Pentapetalae</taxon>
        <taxon>rosids</taxon>
        <taxon>fabids</taxon>
        <taxon>Fagales</taxon>
        <taxon>Fagaceae</taxon>
        <taxon>Quercus</taxon>
    </lineage>
</organism>
<keyword evidence="13" id="KW-0472">Membrane</keyword>
<keyword evidence="10" id="KW-0418">Kinase</keyword>
<keyword evidence="8" id="KW-0430">Lectin</keyword>
<evidence type="ECO:0000256" key="6">
    <source>
        <dbReference type="ARBA" id="ARBA00022692"/>
    </source>
</evidence>
<dbReference type="PANTHER" id="PTHR27002">
    <property type="entry name" value="RECEPTOR-LIKE SERINE/THREONINE-PROTEIN KINASE SD1-8"/>
    <property type="match status" value="1"/>
</dbReference>
<dbReference type="PANTHER" id="PTHR27002:SF926">
    <property type="entry name" value="OS07G0535800 PROTEIN"/>
    <property type="match status" value="1"/>
</dbReference>
<dbReference type="FunFam" id="3.30.200.20:FF:000330">
    <property type="entry name" value="G-type lectin S-receptor-like serine/threonine-protein kinase At4g03230"/>
    <property type="match status" value="1"/>
</dbReference>
<dbReference type="PROSITE" id="PS50011">
    <property type="entry name" value="PROTEIN_KINASE_DOM"/>
    <property type="match status" value="1"/>
</dbReference>
<comment type="subcellular location">
    <subcellularLocation>
        <location evidence="1">Cell membrane</location>
        <topology evidence="1">Single-pass type I membrane protein</topology>
    </subcellularLocation>
</comment>
<dbReference type="PROSITE" id="PS00107">
    <property type="entry name" value="PROTEIN_KINASE_ATP"/>
    <property type="match status" value="1"/>
</dbReference>
<evidence type="ECO:0000256" key="10">
    <source>
        <dbReference type="ARBA" id="ARBA00022777"/>
    </source>
</evidence>
<dbReference type="OMA" id="ISISIME"/>
<sequence length="359" mass="40686">MLIQELGGNVIPSPVHDKVKKQNKDGQANHELQIFNFESISIATSNFSIKNKLGEGGFGLVYKGKLPDGQEIAIKRLSRNSRQGFVEFKNEAILIAKLQHTNLVRLLGFCIQEEEKILIYEYMPNKSLDFFLFDSTKKYLLNWKKRFNIIEGIAQGLVYLHKYSRLTIIHRDLKARNILLDEEMNPKISDFGMARIFGLKGSKENTNRVVGTYGYMSPEYAMNGVVSITTDAFSFGVLLLEIVCGKKNNSRYQSDDLLNLIGYAWQLWNEGKVLELIDPVILDESCPPSEILRCIHVGLLCVQDHALDRPTMIDVVSMLSNEALQLSPPKQPAFFINRVAEVLENCSLNNVTITVIEVR</sequence>
<evidence type="ECO:0000256" key="15">
    <source>
        <dbReference type="ARBA" id="ARBA00023170"/>
    </source>
</evidence>
<accession>A0A7N2LNP2</accession>
<keyword evidence="9 19" id="KW-0547">Nucleotide-binding</keyword>
<evidence type="ECO:0000256" key="3">
    <source>
        <dbReference type="ARBA" id="ARBA00022475"/>
    </source>
</evidence>
<evidence type="ECO:0000256" key="12">
    <source>
        <dbReference type="ARBA" id="ARBA00022989"/>
    </source>
</evidence>
<keyword evidence="11 19" id="KW-0067">ATP-binding</keyword>
<dbReference type="EnsemblPlants" id="QL05p022647:mrna">
    <property type="protein sequence ID" value="QL05p022647:mrna"/>
    <property type="gene ID" value="QL05p022647"/>
</dbReference>
<keyword evidence="3" id="KW-1003">Cell membrane</keyword>
<dbReference type="Proteomes" id="UP000594261">
    <property type="component" value="Chromosome 5"/>
</dbReference>
<dbReference type="InterPro" id="IPR001245">
    <property type="entry name" value="Ser-Thr/Tyr_kinase_cat_dom"/>
</dbReference>
<dbReference type="AlphaFoldDB" id="A0A7N2LNP2"/>
<reference evidence="22 23" key="1">
    <citation type="journal article" date="2016" name="G3 (Bethesda)">
        <title>First Draft Assembly and Annotation of the Genome of a California Endemic Oak Quercus lobata Nee (Fagaceae).</title>
        <authorList>
            <person name="Sork V.L."/>
            <person name="Fitz-Gibbon S.T."/>
            <person name="Puiu D."/>
            <person name="Crepeau M."/>
            <person name="Gugger P.F."/>
            <person name="Sherman R."/>
            <person name="Stevens K."/>
            <person name="Langley C.H."/>
            <person name="Pellegrini M."/>
            <person name="Salzberg S.L."/>
        </authorList>
    </citation>
    <scope>NUCLEOTIDE SEQUENCE [LARGE SCALE GENOMIC DNA]</scope>
    <source>
        <strain evidence="22 23">cv. SW786</strain>
    </source>
</reference>
<evidence type="ECO:0000256" key="13">
    <source>
        <dbReference type="ARBA" id="ARBA00023136"/>
    </source>
</evidence>
<keyword evidence="15" id="KW-0675">Receptor</keyword>
<dbReference type="GO" id="GO:0030246">
    <property type="term" value="F:carbohydrate binding"/>
    <property type="evidence" value="ECO:0007669"/>
    <property type="project" value="UniProtKB-KW"/>
</dbReference>
<evidence type="ECO:0000256" key="4">
    <source>
        <dbReference type="ARBA" id="ARBA00022527"/>
    </source>
</evidence>
<dbReference type="InParanoid" id="A0A7N2LNP2"/>
<dbReference type="FunFam" id="1.10.510.10:FF:000060">
    <property type="entry name" value="G-type lectin S-receptor-like serine/threonine-protein kinase"/>
    <property type="match status" value="1"/>
</dbReference>
<dbReference type="InterPro" id="IPR008271">
    <property type="entry name" value="Ser/Thr_kinase_AS"/>
</dbReference>
<dbReference type="CDD" id="cd14066">
    <property type="entry name" value="STKc_IRAK"/>
    <property type="match status" value="1"/>
</dbReference>
<name>A0A7N2LNP2_QUELO</name>
<evidence type="ECO:0000256" key="11">
    <source>
        <dbReference type="ARBA" id="ARBA00022840"/>
    </source>
</evidence>
<evidence type="ECO:0000256" key="9">
    <source>
        <dbReference type="ARBA" id="ARBA00022741"/>
    </source>
</evidence>
<protein>
    <recommendedName>
        <fullName evidence="2">non-specific serine/threonine protein kinase</fullName>
        <ecNumber evidence="2">2.7.11.1</ecNumber>
    </recommendedName>
</protein>
<dbReference type="PROSITE" id="PS00108">
    <property type="entry name" value="PROTEIN_KINASE_ST"/>
    <property type="match status" value="1"/>
</dbReference>
<keyword evidence="16" id="KW-0325">Glycoprotein</keyword>
<evidence type="ECO:0000256" key="16">
    <source>
        <dbReference type="ARBA" id="ARBA00023180"/>
    </source>
</evidence>
<keyword evidence="7" id="KW-0732">Signal</keyword>
<dbReference type="SUPFAM" id="SSF56112">
    <property type="entry name" value="Protein kinase-like (PK-like)"/>
    <property type="match status" value="1"/>
</dbReference>
<keyword evidence="12" id="KW-1133">Transmembrane helix</keyword>
<evidence type="ECO:0000256" key="2">
    <source>
        <dbReference type="ARBA" id="ARBA00012513"/>
    </source>
</evidence>